<evidence type="ECO:0000313" key="2">
    <source>
        <dbReference type="Proteomes" id="UP000092445"/>
    </source>
</evidence>
<dbReference type="VEuPathDB" id="VectorBase:GPAI036695"/>
<protein>
    <submittedName>
        <fullName evidence="1">Uncharacterized protein</fullName>
    </submittedName>
</protein>
<keyword evidence="2" id="KW-1185">Reference proteome</keyword>
<dbReference type="Proteomes" id="UP000092445">
    <property type="component" value="Unassembled WGS sequence"/>
</dbReference>
<dbReference type="AlphaFoldDB" id="A0A1B0A7G2"/>
<sequence>MCSNSCMVSRHGVMGQHFMCAFSCRAQQNKLCANKAALTNRKPKAASEVPIITRFGIVELSVNSAGSNSSPSLGISIIVTRTRQQRQHQQQQK</sequence>
<proteinExistence type="predicted"/>
<reference evidence="1" key="2">
    <citation type="submission" date="2020-05" db="UniProtKB">
        <authorList>
            <consortium name="EnsemblMetazoa"/>
        </authorList>
    </citation>
    <scope>IDENTIFICATION</scope>
    <source>
        <strain evidence="1">IAEA</strain>
    </source>
</reference>
<organism evidence="1 2">
    <name type="scientific">Glossina pallidipes</name>
    <name type="common">Tsetse fly</name>
    <dbReference type="NCBI Taxonomy" id="7398"/>
    <lineage>
        <taxon>Eukaryota</taxon>
        <taxon>Metazoa</taxon>
        <taxon>Ecdysozoa</taxon>
        <taxon>Arthropoda</taxon>
        <taxon>Hexapoda</taxon>
        <taxon>Insecta</taxon>
        <taxon>Pterygota</taxon>
        <taxon>Neoptera</taxon>
        <taxon>Endopterygota</taxon>
        <taxon>Diptera</taxon>
        <taxon>Brachycera</taxon>
        <taxon>Muscomorpha</taxon>
        <taxon>Hippoboscoidea</taxon>
        <taxon>Glossinidae</taxon>
        <taxon>Glossina</taxon>
    </lineage>
</organism>
<evidence type="ECO:0000313" key="1">
    <source>
        <dbReference type="EnsemblMetazoa" id="GPAI036695-PA"/>
    </source>
</evidence>
<reference evidence="2" key="1">
    <citation type="submission" date="2014-03" db="EMBL/GenBank/DDBJ databases">
        <authorList>
            <person name="Aksoy S."/>
            <person name="Warren W."/>
            <person name="Wilson R.K."/>
        </authorList>
    </citation>
    <scope>NUCLEOTIDE SEQUENCE [LARGE SCALE GENOMIC DNA]</scope>
    <source>
        <strain evidence="2">IAEA</strain>
    </source>
</reference>
<accession>A0A1B0A7G2</accession>
<dbReference type="EnsemblMetazoa" id="GPAI036695-RA">
    <property type="protein sequence ID" value="GPAI036695-PA"/>
    <property type="gene ID" value="GPAI036695"/>
</dbReference>
<name>A0A1B0A7G2_GLOPL</name>